<dbReference type="RefSeq" id="WP_164312287.1">
    <property type="nucleotide sequence ID" value="NZ_JAAGLU010000002.1"/>
</dbReference>
<proteinExistence type="predicted"/>
<comment type="caution">
    <text evidence="2">The sequence shown here is derived from an EMBL/GenBank/DDBJ whole genome shotgun (WGS) entry which is preliminary data.</text>
</comment>
<evidence type="ECO:0000256" key="1">
    <source>
        <dbReference type="SAM" id="MobiDB-lite"/>
    </source>
</evidence>
<sequence>MVTTPGRTRTTDTSPQQHHHQVEVLLARRRSVVAWCDRHLMAIHALSTLMTDAPGVVDAALAEVLTDPVEPPAVLGLGEYPPALPAPPPPRAARAHLPVTRDRCPDDASSPLDRVELALHLVGDRSCATVSRMLGLPERSVAARLRSGLWVLFTPCDGDSGHLLPGRFPAVAADHRHGHGLN</sequence>
<organism evidence="2">
    <name type="scientific">Streptomyces sp. SID12501</name>
    <dbReference type="NCBI Taxonomy" id="2706042"/>
    <lineage>
        <taxon>Bacteria</taxon>
        <taxon>Bacillati</taxon>
        <taxon>Actinomycetota</taxon>
        <taxon>Actinomycetes</taxon>
        <taxon>Kitasatosporales</taxon>
        <taxon>Streptomycetaceae</taxon>
        <taxon>Streptomyces</taxon>
    </lineage>
</organism>
<feature type="region of interest" description="Disordered" evidence="1">
    <location>
        <begin position="1"/>
        <end position="21"/>
    </location>
</feature>
<dbReference type="EMBL" id="JAAGLU010000002">
    <property type="protein sequence ID" value="NEC84857.1"/>
    <property type="molecule type" value="Genomic_DNA"/>
</dbReference>
<feature type="compositionally biased region" description="Low complexity" evidence="1">
    <location>
        <begin position="1"/>
        <end position="13"/>
    </location>
</feature>
<accession>A0A6B3BEH6</accession>
<reference evidence="2" key="1">
    <citation type="submission" date="2020-01" db="EMBL/GenBank/DDBJ databases">
        <title>Insect and environment-associated Actinomycetes.</title>
        <authorList>
            <person name="Currrie C."/>
            <person name="Chevrette M."/>
            <person name="Carlson C."/>
            <person name="Stubbendieck R."/>
            <person name="Wendt-Pienkowski E."/>
        </authorList>
    </citation>
    <scope>NUCLEOTIDE SEQUENCE</scope>
    <source>
        <strain evidence="2">SID12501</strain>
    </source>
</reference>
<gene>
    <name evidence="2" type="ORF">G3I71_03045</name>
</gene>
<protein>
    <submittedName>
        <fullName evidence="2">Uncharacterized protein</fullName>
    </submittedName>
</protein>
<evidence type="ECO:0000313" key="2">
    <source>
        <dbReference type="EMBL" id="NEC84857.1"/>
    </source>
</evidence>
<name>A0A6B3BEH6_9ACTN</name>
<dbReference type="AlphaFoldDB" id="A0A6B3BEH6"/>